<evidence type="ECO:0000313" key="6">
    <source>
        <dbReference type="Proteomes" id="UP000577697"/>
    </source>
</evidence>
<evidence type="ECO:0000313" key="4">
    <source>
        <dbReference type="EMBL" id="MBB3705453.1"/>
    </source>
</evidence>
<dbReference type="EMBL" id="CP015005">
    <property type="protein sequence ID" value="AMS44155.1"/>
    <property type="molecule type" value="Genomic_DNA"/>
</dbReference>
<evidence type="ECO:0000313" key="3">
    <source>
        <dbReference type="EMBL" id="AMS44155.1"/>
    </source>
</evidence>
<feature type="signal peptide" evidence="2">
    <location>
        <begin position="1"/>
        <end position="20"/>
    </location>
</feature>
<name>A0AAC8YTB9_AMIAI</name>
<gene>
    <name evidence="3" type="ORF">AA2016_5249</name>
    <name evidence="4" type="ORF">FHS67_001768</name>
</gene>
<dbReference type="AlphaFoldDB" id="A0AAC8YTB9"/>
<proteinExistence type="predicted"/>
<sequence length="82" mass="8668">MRRTILALAALAATSDFAMANDTTKTTHKPTMCSQTVSGEKVDCGSTGSTRDDRGPATTNSIGAKKPRVGIDINPWIVPTFN</sequence>
<feature type="region of interest" description="Disordered" evidence="1">
    <location>
        <begin position="26"/>
        <end position="66"/>
    </location>
</feature>
<organism evidence="3 5">
    <name type="scientific">Aminobacter aminovorans</name>
    <name type="common">Chelatobacter heintzii</name>
    <dbReference type="NCBI Taxonomy" id="83263"/>
    <lineage>
        <taxon>Bacteria</taxon>
        <taxon>Pseudomonadati</taxon>
        <taxon>Pseudomonadota</taxon>
        <taxon>Alphaproteobacteria</taxon>
        <taxon>Hyphomicrobiales</taxon>
        <taxon>Phyllobacteriaceae</taxon>
        <taxon>Aminobacter</taxon>
    </lineage>
</organism>
<protein>
    <submittedName>
        <fullName evidence="4">Nucleoside-specific outer membrane channel protein Tsx</fullName>
    </submittedName>
</protein>
<dbReference type="RefSeq" id="WP_083948695.1">
    <property type="nucleotide sequence ID" value="NZ_CP015005.1"/>
</dbReference>
<keyword evidence="2" id="KW-0732">Signal</keyword>
<evidence type="ECO:0000256" key="1">
    <source>
        <dbReference type="SAM" id="MobiDB-lite"/>
    </source>
</evidence>
<dbReference type="Proteomes" id="UP000075755">
    <property type="component" value="Chromosome"/>
</dbReference>
<dbReference type="KEGG" id="aak:AA2016_5249"/>
<reference evidence="4 6" key="2">
    <citation type="submission" date="2020-08" db="EMBL/GenBank/DDBJ databases">
        <title>Genomic Encyclopedia of Type Strains, Phase IV (KMG-IV): sequencing the most valuable type-strain genomes for metagenomic binning, comparative biology and taxonomic classification.</title>
        <authorList>
            <person name="Goeker M."/>
        </authorList>
    </citation>
    <scope>NUCLEOTIDE SEQUENCE [LARGE SCALE GENOMIC DNA]</scope>
    <source>
        <strain evidence="4 6">DSM 10368</strain>
    </source>
</reference>
<evidence type="ECO:0000313" key="5">
    <source>
        <dbReference type="Proteomes" id="UP000075755"/>
    </source>
</evidence>
<keyword evidence="6" id="KW-1185">Reference proteome</keyword>
<dbReference type="EMBL" id="JACICB010000006">
    <property type="protein sequence ID" value="MBB3705453.1"/>
    <property type="molecule type" value="Genomic_DNA"/>
</dbReference>
<evidence type="ECO:0000256" key="2">
    <source>
        <dbReference type="SAM" id="SignalP"/>
    </source>
</evidence>
<reference evidence="3 5" key="1">
    <citation type="submission" date="2016-03" db="EMBL/GenBank/DDBJ databases">
        <title>Complete genome of Aminobacter aminovorans KCTC 2477.</title>
        <authorList>
            <person name="Kim K.M."/>
        </authorList>
    </citation>
    <scope>NUCLEOTIDE SEQUENCE [LARGE SCALE GENOMIC DNA]</scope>
    <source>
        <strain evidence="3 5">KCTC 2477</strain>
    </source>
</reference>
<feature type="chain" id="PRO_5042092840" evidence="2">
    <location>
        <begin position="21"/>
        <end position="82"/>
    </location>
</feature>
<dbReference type="Proteomes" id="UP000577697">
    <property type="component" value="Unassembled WGS sequence"/>
</dbReference>
<accession>A0AAC8YTB9</accession>